<evidence type="ECO:0000256" key="5">
    <source>
        <dbReference type="SAM" id="MobiDB-lite"/>
    </source>
</evidence>
<keyword evidence="7" id="KW-1185">Reference proteome</keyword>
<feature type="compositionally biased region" description="Low complexity" evidence="5">
    <location>
        <begin position="1"/>
        <end position="49"/>
    </location>
</feature>
<dbReference type="OrthoDB" id="2019644at2759"/>
<dbReference type="GO" id="GO:0006999">
    <property type="term" value="P:nuclear pore organization"/>
    <property type="evidence" value="ECO:0007669"/>
    <property type="project" value="TreeGrafter"/>
</dbReference>
<reference evidence="6 7" key="1">
    <citation type="submission" date="2016-03" db="EMBL/GenBank/DDBJ databases">
        <title>Choanephora cucurbitarum.</title>
        <authorList>
            <person name="Min B."/>
            <person name="Park H."/>
            <person name="Park J.-H."/>
            <person name="Shin H.-D."/>
            <person name="Choi I.-G."/>
        </authorList>
    </citation>
    <scope>NUCLEOTIDE SEQUENCE [LARGE SCALE GENOMIC DNA]</scope>
    <source>
        <strain evidence="6 7">KUS-F28377</strain>
    </source>
</reference>
<dbReference type="Proteomes" id="UP000093000">
    <property type="component" value="Unassembled WGS sequence"/>
</dbReference>
<protein>
    <submittedName>
        <fullName evidence="6">Uncharacterized protein</fullName>
    </submittedName>
</protein>
<sequence length="1957" mass="222372">QQQQQQQQQQQPSSLFQPQQQQQSSLFQPQQQQSSLFQSQQPQQLQQPPVDGLKFDKETNTFRIERLVEERAYMVQILYHLASLFWLSEADLLTVLEHVQTKNLSDASHPYLMVAVLAALSSRNKENPENQISNNDASIKKIHEQITSKQWKISTSKALVQIQWGLLLSEAVKRKATIQGVIGMNSTERVKFVESAIALDAFGFMNKYLLYFKQDLIDDNRENTIRTSDIEEADMEIDGLIVDPSDYSKFVAKVWEDFQRFIVLELEAFTTSFIFNMSDVFNNLKKPLSEDIDNGFDKDAAESTNSLSQFLTLLASIYRDRPNAGLNFWIPPNGLNRFLAWLLEFNSPDTYAAIFDFLGSIATGDKCSLHAHTILNIGTHTPNLKGSHTISWGKFFSTLEFYSEQYAMYINSETPPSLPLKEEETLYKFMYFCQQVIQYCCEARSDIWNNSTLRASELIVRMIKCPTSTRIRAALYRLLAAFCSSWGGGIDLVGQKISLGVWQVLESSDMVIANKTLEPKTEKSHLANTGFMSHQTTIPANSMFSGGHAASLSEQLQLKTVMNESNATKSPRPTPSYCLPEQKAGFLREFEDEKARRTYIETQSILDLFTSLIHTPSKREKLISGFSRAASSIPFCLGSRNNRTPGTAPYISLVVDRIFLKLDSLQYTHPETQWQLADACLHIIENSIASFDLKPMCDYLKSVKPAETLLPTDFTNMLEGAAPSALPSDNVDKQAMINELLSYVTHPGYDILSRILSGGSLIYELFKIVEKGKDAIVEISKNKTEKNKFFRLSMVRCLRIFEHVFDKQDAFVNLFLPQLMAYSSVMPMGKIKLGQYTFPEPSSTLQSLAKLMLYNTEVIVQIALMVNCEDDLEICKSSINILNALATVPDNNPAPSTNSPGHIRVHMGGIGSKLASILSTSSASSAIILGFSQRMEAERIENVSCDDYEYDINVIPFWFAKETLGNVYDYEEPPSTFSSSVYASTLDLLIKNTELDIVSPTFTEFLLGFDVKELEAKGMQHKSISANTPSHLACLSTIIHVIQANAEPNVEDAIASRPVLSEKLYQLLYKLSARKSTTTPTLHYLRNLDSFYTQQFKLIASRLERQVSVFEPDFQGLLVCDNGAQVQTDYFTMVSVLNQRAWLLKLIALELYSAICTSSKSTVFSLLKLLYGIEIDDATKEMETMELDQKSYEQPLSDMLEIIHSLEFKWCDNLDEEESQAELKYFKGFNADLYLIKKEEGHKVYDIYSIYKYLRKYQLDKVNAKVYGDANIVPLEYEMGNILKRCVAKNRHWEIEYGRLHCLHAWKQVVEVTLSDCFDMFAYADRERIIYDLLAVLLPKLASNSQEEILQSLSEVVLSLLARLRKDKRKQSVLQSQLEQDLPILPVEKLRHVFTCIVSAICVKSTTCDIRNALYSAMVNLLQYMDLETNQSASVGLSEAICVDLKQKLFDIIFRDAHFGLDTCKASAYNALESLYALVGKDKRSIMYDYLTSSNNLKLIVDLNERPSQFLKEGKKDLSVLLLNHEAKMSFFLQISKTTEGTRLLLHNGIMLSLADYTTSGLQADKLVHKDDTITEHQKKVLSPVLELVNSILKTVIEYQDIELEQIKLWIAHQSMILSILRDTEKRMTLSSLYLLQMATSLIYQLSTQPGYFKDLDRKGLKPLDDAMVTLIPNFCISQDVFSKVIPSNADEERLAKEKTSGANHHTQKSLFTIQAYKYVNNIRNNLLAYALALTFNDNQKKSFTPIFSNILESVKEPIPKSIRKAVNATPSLTHLVGCLQDTGKKLNAAIADFSVLCAQRENVASLKYEEAVEIAQDAIPKDLSIDYDSLSRSQQFQVLFREIDHRYKSKEQQIQDYFFTLENSAFILWRHLEYYLKIESMSISTKYNPCERFANEEVVLFKQAAFQTSPALIQHLKRSCSDILEPVLQKLGTIPNLSNHSDILSELYKRMQKLYL</sequence>
<organism evidence="6 7">
    <name type="scientific">Choanephora cucurbitarum</name>
    <dbReference type="NCBI Taxonomy" id="101091"/>
    <lineage>
        <taxon>Eukaryota</taxon>
        <taxon>Fungi</taxon>
        <taxon>Fungi incertae sedis</taxon>
        <taxon>Mucoromycota</taxon>
        <taxon>Mucoromycotina</taxon>
        <taxon>Mucoromycetes</taxon>
        <taxon>Mucorales</taxon>
        <taxon>Mucorineae</taxon>
        <taxon>Choanephoraceae</taxon>
        <taxon>Choanephoroideae</taxon>
        <taxon>Choanephora</taxon>
    </lineage>
</organism>
<evidence type="ECO:0000256" key="2">
    <source>
        <dbReference type="ARBA" id="ARBA00005892"/>
    </source>
</evidence>
<evidence type="ECO:0000313" key="7">
    <source>
        <dbReference type="Proteomes" id="UP000093000"/>
    </source>
</evidence>
<comment type="subcellular location">
    <subcellularLocation>
        <location evidence="1">Nucleus</location>
    </subcellularLocation>
</comment>
<dbReference type="PANTHER" id="PTHR31344">
    <property type="entry name" value="NUCLEAR PORE COMPLEX PROTEIN NUP205"/>
    <property type="match status" value="1"/>
</dbReference>
<evidence type="ECO:0000313" key="6">
    <source>
        <dbReference type="EMBL" id="OBZ90190.1"/>
    </source>
</evidence>
<dbReference type="Pfam" id="PF11894">
    <property type="entry name" value="Nup192"/>
    <property type="match status" value="1"/>
</dbReference>
<dbReference type="PANTHER" id="PTHR31344:SF0">
    <property type="entry name" value="NUCLEAR PORE COMPLEX PROTEIN NUP205"/>
    <property type="match status" value="1"/>
</dbReference>
<dbReference type="GO" id="GO:0044611">
    <property type="term" value="C:nuclear pore inner ring"/>
    <property type="evidence" value="ECO:0007669"/>
    <property type="project" value="TreeGrafter"/>
</dbReference>
<evidence type="ECO:0000256" key="1">
    <source>
        <dbReference type="ARBA" id="ARBA00004123"/>
    </source>
</evidence>
<dbReference type="STRING" id="101091.A0A1C7NMK7"/>
<gene>
    <name evidence="6" type="ORF">A0J61_01778</name>
</gene>
<name>A0A1C7NMK7_9FUNG</name>
<dbReference type="InterPro" id="IPR021827">
    <property type="entry name" value="Nup186/Nup192/Nup205"/>
</dbReference>
<keyword evidence="3" id="KW-0813">Transport</keyword>
<evidence type="ECO:0000256" key="4">
    <source>
        <dbReference type="ARBA" id="ARBA00023242"/>
    </source>
</evidence>
<comment type="similarity">
    <text evidence="2">Belongs to the NUP186/NUP192/NUP205 family.</text>
</comment>
<dbReference type="EMBL" id="LUGH01000060">
    <property type="protein sequence ID" value="OBZ90190.1"/>
    <property type="molecule type" value="Genomic_DNA"/>
</dbReference>
<feature type="non-terminal residue" evidence="6">
    <location>
        <position position="1"/>
    </location>
</feature>
<dbReference type="InParanoid" id="A0A1C7NMK7"/>
<dbReference type="FunCoup" id="A0A1C7NMK7">
    <property type="interactions" value="558"/>
</dbReference>
<evidence type="ECO:0000256" key="3">
    <source>
        <dbReference type="ARBA" id="ARBA00022448"/>
    </source>
</evidence>
<comment type="caution">
    <text evidence="6">The sequence shown here is derived from an EMBL/GenBank/DDBJ whole genome shotgun (WGS) entry which is preliminary data.</text>
</comment>
<proteinExistence type="inferred from homology"/>
<keyword evidence="4" id="KW-0539">Nucleus</keyword>
<dbReference type="GO" id="GO:0017056">
    <property type="term" value="F:structural constituent of nuclear pore"/>
    <property type="evidence" value="ECO:0007669"/>
    <property type="project" value="TreeGrafter"/>
</dbReference>
<accession>A0A1C7NMK7</accession>
<feature type="region of interest" description="Disordered" evidence="5">
    <location>
        <begin position="1"/>
        <end position="56"/>
    </location>
</feature>